<feature type="binding site" evidence="7">
    <location>
        <position position="128"/>
    </location>
    <ligand>
        <name>Zn(2+)</name>
        <dbReference type="ChEBI" id="CHEBI:29105"/>
    </ligand>
</feature>
<feature type="binding site" evidence="7">
    <location>
        <position position="85"/>
    </location>
    <ligand>
        <name>Zn(2+)</name>
        <dbReference type="ChEBI" id="CHEBI:29105"/>
    </ligand>
</feature>
<proteinExistence type="inferred from homology"/>
<dbReference type="InterPro" id="IPR043135">
    <property type="entry name" value="Fur_C"/>
</dbReference>
<evidence type="ECO:0000256" key="4">
    <source>
        <dbReference type="ARBA" id="ARBA00023015"/>
    </source>
</evidence>
<dbReference type="GO" id="GO:0045892">
    <property type="term" value="P:negative regulation of DNA-templated transcription"/>
    <property type="evidence" value="ECO:0007669"/>
    <property type="project" value="TreeGrafter"/>
</dbReference>
<dbReference type="GO" id="GO:1900376">
    <property type="term" value="P:regulation of secondary metabolite biosynthetic process"/>
    <property type="evidence" value="ECO:0007669"/>
    <property type="project" value="TreeGrafter"/>
</dbReference>
<dbReference type="InterPro" id="IPR036390">
    <property type="entry name" value="WH_DNA-bd_sf"/>
</dbReference>
<keyword evidence="3 7" id="KW-0862">Zinc</keyword>
<feature type="binding site" evidence="7">
    <location>
        <position position="125"/>
    </location>
    <ligand>
        <name>Zn(2+)</name>
        <dbReference type="ChEBI" id="CHEBI:29105"/>
    </ligand>
</feature>
<dbReference type="RefSeq" id="WP_167083874.1">
    <property type="nucleotide sequence ID" value="NZ_BAAADC010000001.1"/>
</dbReference>
<dbReference type="Gene3D" id="3.30.1490.190">
    <property type="match status" value="1"/>
</dbReference>
<dbReference type="SUPFAM" id="SSF46785">
    <property type="entry name" value="Winged helix' DNA-binding domain"/>
    <property type="match status" value="1"/>
</dbReference>
<dbReference type="Pfam" id="PF01475">
    <property type="entry name" value="FUR"/>
    <property type="match status" value="1"/>
</dbReference>
<accession>A0A846N1J6</accession>
<protein>
    <submittedName>
        <fullName evidence="9">Fur family zinc uptake transcriptional regulator</fullName>
    </submittedName>
</protein>
<dbReference type="GO" id="GO:0003700">
    <property type="term" value="F:DNA-binding transcription factor activity"/>
    <property type="evidence" value="ECO:0007669"/>
    <property type="project" value="InterPro"/>
</dbReference>
<name>A0A846N1J6_9PROT</name>
<dbReference type="EMBL" id="JAASRM010000001">
    <property type="protein sequence ID" value="NIK89818.1"/>
    <property type="molecule type" value="Genomic_DNA"/>
</dbReference>
<keyword evidence="6" id="KW-0804">Transcription</keyword>
<dbReference type="GO" id="GO:0008270">
    <property type="term" value="F:zinc ion binding"/>
    <property type="evidence" value="ECO:0007669"/>
    <property type="project" value="TreeGrafter"/>
</dbReference>
<keyword evidence="7" id="KW-0479">Metal-binding</keyword>
<dbReference type="Proteomes" id="UP000570514">
    <property type="component" value="Unassembled WGS sequence"/>
</dbReference>
<comment type="similarity">
    <text evidence="1">Belongs to the Fur family.</text>
</comment>
<comment type="cofactor">
    <cofactor evidence="8">
        <name>Mn(2+)</name>
        <dbReference type="ChEBI" id="CHEBI:29035"/>
    </cofactor>
    <cofactor evidence="8">
        <name>Fe(2+)</name>
        <dbReference type="ChEBI" id="CHEBI:29033"/>
    </cofactor>
    <text evidence="8">Binds 1 Mn(2+) or Fe(2+) ion per subunit.</text>
</comment>
<keyword evidence="10" id="KW-1185">Reference proteome</keyword>
<feature type="binding site" evidence="8">
    <location>
        <position position="78"/>
    </location>
    <ligand>
        <name>Fe cation</name>
        <dbReference type="ChEBI" id="CHEBI:24875"/>
    </ligand>
</feature>
<keyword evidence="4" id="KW-0805">Transcription regulation</keyword>
<evidence type="ECO:0000256" key="7">
    <source>
        <dbReference type="PIRSR" id="PIRSR602481-1"/>
    </source>
</evidence>
<dbReference type="AlphaFoldDB" id="A0A846N1J6"/>
<evidence type="ECO:0000313" key="9">
    <source>
        <dbReference type="EMBL" id="NIK89818.1"/>
    </source>
</evidence>
<evidence type="ECO:0000256" key="6">
    <source>
        <dbReference type="ARBA" id="ARBA00023163"/>
    </source>
</evidence>
<keyword evidence="2" id="KW-0678">Repressor</keyword>
<evidence type="ECO:0000313" key="10">
    <source>
        <dbReference type="Proteomes" id="UP000570514"/>
    </source>
</evidence>
<evidence type="ECO:0000256" key="3">
    <source>
        <dbReference type="ARBA" id="ARBA00022833"/>
    </source>
</evidence>
<organism evidence="9 10">
    <name type="scientific">Rhizomicrobium palustre</name>
    <dbReference type="NCBI Taxonomy" id="189966"/>
    <lineage>
        <taxon>Bacteria</taxon>
        <taxon>Pseudomonadati</taxon>
        <taxon>Pseudomonadota</taxon>
        <taxon>Alphaproteobacteria</taxon>
        <taxon>Micropepsales</taxon>
        <taxon>Micropepsaceae</taxon>
        <taxon>Rhizomicrobium</taxon>
    </lineage>
</organism>
<feature type="binding site" evidence="7">
    <location>
        <position position="88"/>
    </location>
    <ligand>
        <name>Zn(2+)</name>
        <dbReference type="ChEBI" id="CHEBI:29105"/>
    </ligand>
</feature>
<evidence type="ECO:0000256" key="2">
    <source>
        <dbReference type="ARBA" id="ARBA00022491"/>
    </source>
</evidence>
<dbReference type="InterPro" id="IPR002481">
    <property type="entry name" value="FUR"/>
</dbReference>
<comment type="cofactor">
    <cofactor evidence="7">
        <name>Zn(2+)</name>
        <dbReference type="ChEBI" id="CHEBI:29105"/>
    </cofactor>
    <text evidence="7">Binds 1 zinc ion per subunit.</text>
</comment>
<sequence>MARRNSEQAANHETVFAALNASRKPMTAYDLLARLKTKGITAPTTVYRALERLLGEGRVHRLESLNAFIACECADKSHTAMFSICADCGQAEEIASAKLQDDLMALARRSGFKLSHSVVELHGRCKSCAAEAKH</sequence>
<dbReference type="PANTHER" id="PTHR33202">
    <property type="entry name" value="ZINC UPTAKE REGULATION PROTEIN"/>
    <property type="match status" value="1"/>
</dbReference>
<dbReference type="InterPro" id="IPR036388">
    <property type="entry name" value="WH-like_DNA-bd_sf"/>
</dbReference>
<keyword evidence="8" id="KW-0408">Iron</keyword>
<reference evidence="9 10" key="1">
    <citation type="submission" date="2020-03" db="EMBL/GenBank/DDBJ databases">
        <title>Genomic Encyclopedia of Type Strains, Phase IV (KMG-IV): sequencing the most valuable type-strain genomes for metagenomic binning, comparative biology and taxonomic classification.</title>
        <authorList>
            <person name="Goeker M."/>
        </authorList>
    </citation>
    <scope>NUCLEOTIDE SEQUENCE [LARGE SCALE GENOMIC DNA]</scope>
    <source>
        <strain evidence="9 10">DSM 19867</strain>
    </source>
</reference>
<comment type="caution">
    <text evidence="9">The sequence shown here is derived from an EMBL/GenBank/DDBJ whole genome shotgun (WGS) entry which is preliminary data.</text>
</comment>
<evidence type="ECO:0000256" key="8">
    <source>
        <dbReference type="PIRSR" id="PIRSR602481-2"/>
    </source>
</evidence>
<evidence type="ECO:0000256" key="5">
    <source>
        <dbReference type="ARBA" id="ARBA00023125"/>
    </source>
</evidence>
<dbReference type="Gene3D" id="1.10.10.10">
    <property type="entry name" value="Winged helix-like DNA-binding domain superfamily/Winged helix DNA-binding domain"/>
    <property type="match status" value="1"/>
</dbReference>
<gene>
    <name evidence="9" type="ORF">FHS83_003136</name>
</gene>
<keyword evidence="5" id="KW-0238">DNA-binding</keyword>
<dbReference type="GO" id="GO:0000976">
    <property type="term" value="F:transcription cis-regulatory region binding"/>
    <property type="evidence" value="ECO:0007669"/>
    <property type="project" value="TreeGrafter"/>
</dbReference>
<dbReference type="PANTHER" id="PTHR33202:SF6">
    <property type="entry name" value="ZINC UPTAKE REGULATION PROTEIN"/>
    <property type="match status" value="1"/>
</dbReference>
<dbReference type="GO" id="GO:0005829">
    <property type="term" value="C:cytosol"/>
    <property type="evidence" value="ECO:0007669"/>
    <property type="project" value="TreeGrafter"/>
</dbReference>
<evidence type="ECO:0000256" key="1">
    <source>
        <dbReference type="ARBA" id="ARBA00007957"/>
    </source>
</evidence>